<name>A0A1I7HV96_9BURK</name>
<dbReference type="OrthoDB" id="8778897at2"/>
<dbReference type="STRING" id="343013.SAMN04489707_101290"/>
<dbReference type="AlphaFoldDB" id="A0A1I7HV96"/>
<dbReference type="RefSeq" id="WP_054255368.1">
    <property type="nucleotide sequence ID" value="NZ_CYIG01000006.1"/>
</dbReference>
<keyword evidence="2" id="KW-1185">Reference proteome</keyword>
<evidence type="ECO:0000313" key="1">
    <source>
        <dbReference type="EMBL" id="SFU64571.1"/>
    </source>
</evidence>
<sequence>MAYSLESTVRELLGNESTKAILEQYLPGISAHPQIGMASGMPLSTVAKFSGGLITDEALQKIQAALQALG</sequence>
<organism evidence="1 2">
    <name type="scientific">Paenacidovorax caeni</name>
    <dbReference type="NCBI Taxonomy" id="343013"/>
    <lineage>
        <taxon>Bacteria</taxon>
        <taxon>Pseudomonadati</taxon>
        <taxon>Pseudomonadota</taxon>
        <taxon>Betaproteobacteria</taxon>
        <taxon>Burkholderiales</taxon>
        <taxon>Comamonadaceae</taxon>
        <taxon>Paenacidovorax</taxon>
    </lineage>
</organism>
<gene>
    <name evidence="1" type="ORF">SAMN04489707_101290</name>
</gene>
<evidence type="ECO:0000313" key="2">
    <source>
        <dbReference type="Proteomes" id="UP000183656"/>
    </source>
</evidence>
<protein>
    <submittedName>
        <fullName evidence="1">Uncharacterized protein</fullName>
    </submittedName>
</protein>
<proteinExistence type="predicted"/>
<accession>A0A1I7HV96</accession>
<reference evidence="1 2" key="1">
    <citation type="submission" date="2016-10" db="EMBL/GenBank/DDBJ databases">
        <authorList>
            <person name="de Groot N.N."/>
        </authorList>
    </citation>
    <scope>NUCLEOTIDE SEQUENCE [LARGE SCALE GENOMIC DNA]</scope>
    <source>
        <strain evidence="1 2">R-24608</strain>
    </source>
</reference>
<dbReference type="Proteomes" id="UP000183656">
    <property type="component" value="Unassembled WGS sequence"/>
</dbReference>
<dbReference type="EMBL" id="FPBX01000012">
    <property type="protein sequence ID" value="SFU64571.1"/>
    <property type="molecule type" value="Genomic_DNA"/>
</dbReference>